<dbReference type="Pfam" id="PF20654">
    <property type="entry name" value="Sec3_C-term"/>
    <property type="match status" value="1"/>
</dbReference>
<dbReference type="PaxDb" id="4097-A0A1S4D1Z5"/>
<dbReference type="KEGG" id="nta:107825079"/>
<proteinExistence type="predicted"/>
<reference evidence="2" key="1">
    <citation type="submission" date="2025-08" db="UniProtKB">
        <authorList>
            <consortium name="RefSeq"/>
        </authorList>
    </citation>
    <scope>IDENTIFICATION</scope>
</reference>
<dbReference type="PANTHER" id="PTHR16092">
    <property type="entry name" value="SEC3/SYNTAXIN-RELATED"/>
    <property type="match status" value="1"/>
</dbReference>
<organism evidence="2">
    <name type="scientific">Nicotiana tabacum</name>
    <name type="common">Common tobacco</name>
    <dbReference type="NCBI Taxonomy" id="4097"/>
    <lineage>
        <taxon>Eukaryota</taxon>
        <taxon>Viridiplantae</taxon>
        <taxon>Streptophyta</taxon>
        <taxon>Embryophyta</taxon>
        <taxon>Tracheophyta</taxon>
        <taxon>Spermatophyta</taxon>
        <taxon>Magnoliopsida</taxon>
        <taxon>eudicotyledons</taxon>
        <taxon>Gunneridae</taxon>
        <taxon>Pentapetalae</taxon>
        <taxon>asterids</taxon>
        <taxon>lamiids</taxon>
        <taxon>Solanales</taxon>
        <taxon>Solanaceae</taxon>
        <taxon>Nicotianoideae</taxon>
        <taxon>Nicotianeae</taxon>
        <taxon>Nicotiana</taxon>
    </lineage>
</organism>
<protein>
    <submittedName>
        <fullName evidence="2">Exocyst complex component SEC3A</fullName>
    </submittedName>
</protein>
<dbReference type="InterPro" id="IPR048628">
    <property type="entry name" value="Sec3_C"/>
</dbReference>
<name>A0A1S4D1Z5_TOBAC</name>
<dbReference type="PANTHER" id="PTHR16092:SF31">
    <property type="entry name" value="EXOCYST COMPLEX COMPONENT SEC3A-LIKE ISOFORM X1"/>
    <property type="match status" value="1"/>
</dbReference>
<dbReference type="RefSeq" id="XP_016507401.1">
    <property type="nucleotide sequence ID" value="XM_016651915.1"/>
</dbReference>
<dbReference type="OrthoDB" id="27109at2759"/>
<dbReference type="AlphaFoldDB" id="A0A1S4D1Z5"/>
<dbReference type="OMA" id="ESSASYM"/>
<accession>A0A1S4D1Z5</accession>
<evidence type="ECO:0000313" key="2">
    <source>
        <dbReference type="RefSeq" id="XP_016507401.1"/>
    </source>
</evidence>
<gene>
    <name evidence="2" type="primary">LOC107825079</name>
</gene>
<sequence length="276" mass="32279">MCCISMHGITERYIPGQKADAAGFVRILLDDLESRISMQFSRFVDETCHQIERNERNVRQMGVLSFIPRFATLATRMEQYIQGQSRDLVDQAYTKFVTIMFVTLDKIAQTDLKYQDIMLLENYAAFQNSLYDLANVVPTLAKFYHQASESYEQACTRHINMIIYYQFERLFQFARRIEDLMYTITPEEIPFQIGLSKTDLRKVVKYSLSGVDKSITAMYKRLQKNLTSEELLPSLWDKCKKEFLDKYESFVQLINKVYPTETIPSISEMRGLLASM</sequence>
<feature type="domain" description="Exocyst complex component Sec3 C-terminal" evidence="1">
    <location>
        <begin position="24"/>
        <end position="259"/>
    </location>
</feature>
<dbReference type="STRING" id="4097.A0A1S4D1Z5"/>
<evidence type="ECO:0000259" key="1">
    <source>
        <dbReference type="Pfam" id="PF20654"/>
    </source>
</evidence>